<reference evidence="2 3" key="1">
    <citation type="journal article" date="2017" name="Nat. Microbiol.">
        <title>Natural product diversity associated with the nematode symbionts Photorhabdus and Xenorhabdus.</title>
        <authorList>
            <person name="Tobias N.J."/>
            <person name="Wolff H."/>
            <person name="Djahanschiri B."/>
            <person name="Grundmann F."/>
            <person name="Kronenwerth M."/>
            <person name="Shi Y.M."/>
            <person name="Simonyi S."/>
            <person name="Grun P."/>
            <person name="Shapiro-Ilan D."/>
            <person name="Pidot S.J."/>
            <person name="Stinear T.P."/>
            <person name="Ebersberger I."/>
            <person name="Bode H.B."/>
        </authorList>
    </citation>
    <scope>NUCLEOTIDE SEQUENCE [LARGE SCALE GENOMIC DNA]</scope>
    <source>
        <strain evidence="2 3">DSM 17904</strain>
    </source>
</reference>
<evidence type="ECO:0000313" key="2">
    <source>
        <dbReference type="EMBL" id="PHM66693.1"/>
    </source>
</evidence>
<dbReference type="EMBL" id="NJAJ01000007">
    <property type="protein sequence ID" value="PHM66693.1"/>
    <property type="molecule type" value="Genomic_DNA"/>
</dbReference>
<keyword evidence="3" id="KW-1185">Reference proteome</keyword>
<sequence>MYKVEIEEKKSVRRGLVGLNDQFEEDSLSGNEENAIGNEKNKLLEDQKNKESNIVSDKSTPVQLAEKALKINSGELIKSYLEVGTELFKSSRYEKIDFSIAASSENSQDDWAGQYFAFDKKISEGYDSDFLPTGEKKGETSGSGKVYLHTFKVKKKIPIIENKNNNHGGGSFRQEDKASAIKEFLIENKGVVKEAVGEETKDVTIFSDINHETKLMPMFAEKGVAFNSPHDSYGQKREIIMGAKLAEDSLNLVYTEEREYNKYKLKKTKCIYCDSSD</sequence>
<name>A0A2D0KTE3_9GAMM</name>
<feature type="compositionally biased region" description="Basic and acidic residues" evidence="1">
    <location>
        <begin position="39"/>
        <end position="51"/>
    </location>
</feature>
<proteinExistence type="predicted"/>
<feature type="region of interest" description="Disordered" evidence="1">
    <location>
        <begin position="27"/>
        <end position="57"/>
    </location>
</feature>
<dbReference type="AlphaFoldDB" id="A0A2D0KTE3"/>
<organism evidence="2 3">
    <name type="scientific">Xenorhabdus stockiae</name>
    <dbReference type="NCBI Taxonomy" id="351614"/>
    <lineage>
        <taxon>Bacteria</taxon>
        <taxon>Pseudomonadati</taxon>
        <taxon>Pseudomonadota</taxon>
        <taxon>Gammaproteobacteria</taxon>
        <taxon>Enterobacterales</taxon>
        <taxon>Morganellaceae</taxon>
        <taxon>Xenorhabdus</taxon>
    </lineage>
</organism>
<protein>
    <submittedName>
        <fullName evidence="2">Uncharacterized protein</fullName>
    </submittedName>
</protein>
<gene>
    <name evidence="2" type="ORF">Xsto_01022</name>
</gene>
<evidence type="ECO:0000313" key="3">
    <source>
        <dbReference type="Proteomes" id="UP000222366"/>
    </source>
</evidence>
<dbReference type="Proteomes" id="UP000222366">
    <property type="component" value="Unassembled WGS sequence"/>
</dbReference>
<comment type="caution">
    <text evidence="2">The sequence shown here is derived from an EMBL/GenBank/DDBJ whole genome shotgun (WGS) entry which is preliminary data.</text>
</comment>
<dbReference type="RefSeq" id="WP_099124272.1">
    <property type="nucleotide sequence ID" value="NZ_CAWNRH010000148.1"/>
</dbReference>
<accession>A0A2D0KTE3</accession>
<evidence type="ECO:0000256" key="1">
    <source>
        <dbReference type="SAM" id="MobiDB-lite"/>
    </source>
</evidence>